<protein>
    <submittedName>
        <fullName evidence="2">DNA single-strand annealing protein RecT-like protein</fullName>
    </submittedName>
</protein>
<proteinExistence type="predicted"/>
<evidence type="ECO:0000256" key="1">
    <source>
        <dbReference type="SAM" id="MobiDB-lite"/>
    </source>
</evidence>
<comment type="caution">
    <text evidence="2">The sequence shown here is derived from an EMBL/GenBank/DDBJ whole genome shotgun (WGS) entry which is preliminary data.</text>
</comment>
<dbReference type="InterPro" id="IPR018330">
    <property type="entry name" value="RecT_fam"/>
</dbReference>
<sequence>MSNEIVMHENAGTAAAIFSPDGLDKLLRFADVMANGRVAVPAHLAGKPADCLAVAMQAAQWGMNPFAVAQKTHVISGTLGYEAQLVNAVITTMSPTKDRINYEWFGPWEGVIGKFVEKTSQKGNKYIAPDWTLKDEQGCGVRVWATMKGEDSPRVLELMLSQAQVRNSTLWASDPKQQLAYLAVKRWSRLHCPDVIMGVYTPDELEGEPRGERDITPRSTADLNTMIGSSNEPAQAADSHGGLDDDVLVAGLQEEIELADTLEKAVAIGEKIGKQKDSLTESTFRSLRARAAKLYKHHDARRQIEAAINSLDASAPDAKETFVKVESDLQRLKGALGDELHEGFSITLGDMRAEYV</sequence>
<dbReference type="Pfam" id="PF03837">
    <property type="entry name" value="RecT"/>
    <property type="match status" value="1"/>
</dbReference>
<dbReference type="AlphaFoldDB" id="A0AAX3J577"/>
<name>A0AAX3J577_9GAMM</name>
<dbReference type="GO" id="GO:0003677">
    <property type="term" value="F:DNA binding"/>
    <property type="evidence" value="ECO:0007669"/>
    <property type="project" value="InterPro"/>
</dbReference>
<dbReference type="RefSeq" id="WP_159223325.1">
    <property type="nucleotide sequence ID" value="NZ_LR733469.1"/>
</dbReference>
<dbReference type="EMBL" id="CABWMH010000007">
    <property type="protein sequence ID" value="VXB51039.1"/>
    <property type="molecule type" value="Genomic_DNA"/>
</dbReference>
<evidence type="ECO:0000313" key="2">
    <source>
        <dbReference type="EMBL" id="VXB51039.1"/>
    </source>
</evidence>
<feature type="compositionally biased region" description="Basic and acidic residues" evidence="1">
    <location>
        <begin position="207"/>
        <end position="216"/>
    </location>
</feature>
<accession>A0AAX3J577</accession>
<gene>
    <name evidence="2" type="ORF">PANT111_150113</name>
</gene>
<reference evidence="2 3" key="1">
    <citation type="submission" date="2019-10" db="EMBL/GenBank/DDBJ databases">
        <authorList>
            <person name="Karimi E."/>
        </authorList>
    </citation>
    <scope>NUCLEOTIDE SEQUENCE [LARGE SCALE GENOMIC DNA]</scope>
    <source>
        <strain evidence="2">Pantoea sp. 111</strain>
    </source>
</reference>
<evidence type="ECO:0000313" key="3">
    <source>
        <dbReference type="Proteomes" id="UP000433737"/>
    </source>
</evidence>
<feature type="region of interest" description="Disordered" evidence="1">
    <location>
        <begin position="203"/>
        <end position="242"/>
    </location>
</feature>
<organism evidence="2 3">
    <name type="scientific">Pantoea brenneri</name>
    <dbReference type="NCBI Taxonomy" id="472694"/>
    <lineage>
        <taxon>Bacteria</taxon>
        <taxon>Pseudomonadati</taxon>
        <taxon>Pseudomonadota</taxon>
        <taxon>Gammaproteobacteria</taxon>
        <taxon>Enterobacterales</taxon>
        <taxon>Erwiniaceae</taxon>
        <taxon>Pantoea</taxon>
    </lineage>
</organism>
<dbReference type="Proteomes" id="UP000433737">
    <property type="component" value="Unassembled WGS sequence"/>
</dbReference>
<dbReference type="GO" id="GO:0006259">
    <property type="term" value="P:DNA metabolic process"/>
    <property type="evidence" value="ECO:0007669"/>
    <property type="project" value="InterPro"/>
</dbReference>
<feature type="compositionally biased region" description="Polar residues" evidence="1">
    <location>
        <begin position="217"/>
        <end position="233"/>
    </location>
</feature>